<dbReference type="SUPFAM" id="SSF56784">
    <property type="entry name" value="HAD-like"/>
    <property type="match status" value="1"/>
</dbReference>
<proteinExistence type="inferred from homology"/>
<dbReference type="STRING" id="459349.CLOAM1216"/>
<protein>
    <recommendedName>
        <fullName evidence="4">phosphoglycolate phosphatase</fullName>
        <ecNumber evidence="4">3.1.3.18</ecNumber>
    </recommendedName>
</protein>
<dbReference type="EMBL" id="CU466930">
    <property type="protein sequence ID" value="CAO81076.1"/>
    <property type="molecule type" value="Genomic_DNA"/>
</dbReference>
<dbReference type="KEGG" id="caci:CLOAM1216"/>
<dbReference type="SFLD" id="SFLDS00003">
    <property type="entry name" value="Haloacid_Dehalogenase"/>
    <property type="match status" value="1"/>
</dbReference>
<keyword evidence="6" id="KW-1185">Reference proteome</keyword>
<keyword evidence="5" id="KW-0378">Hydrolase</keyword>
<evidence type="ECO:0000256" key="1">
    <source>
        <dbReference type="ARBA" id="ARBA00000830"/>
    </source>
</evidence>
<dbReference type="GO" id="GO:0006281">
    <property type="term" value="P:DNA repair"/>
    <property type="evidence" value="ECO:0007669"/>
    <property type="project" value="TreeGrafter"/>
</dbReference>
<evidence type="ECO:0000256" key="3">
    <source>
        <dbReference type="ARBA" id="ARBA00006171"/>
    </source>
</evidence>
<dbReference type="Pfam" id="PF13419">
    <property type="entry name" value="HAD_2"/>
    <property type="match status" value="1"/>
</dbReference>
<dbReference type="HOGENOM" id="CLU_045011_19_1_0"/>
<evidence type="ECO:0000256" key="4">
    <source>
        <dbReference type="ARBA" id="ARBA00013078"/>
    </source>
</evidence>
<dbReference type="RefSeq" id="WP_015424934.1">
    <property type="nucleotide sequence ID" value="NC_020449.1"/>
</dbReference>
<name>B0VJW0_CLOAI</name>
<comment type="similarity">
    <text evidence="3">Belongs to the HAD-like hydrolase superfamily. CbbY/CbbZ/Gph/YieH family.</text>
</comment>
<dbReference type="GO" id="GO:0008967">
    <property type="term" value="F:phosphoglycolate phosphatase activity"/>
    <property type="evidence" value="ECO:0007669"/>
    <property type="project" value="UniProtKB-EC"/>
</dbReference>
<dbReference type="InterPro" id="IPR023198">
    <property type="entry name" value="PGP-like_dom2"/>
</dbReference>
<comment type="pathway">
    <text evidence="2">Organic acid metabolism; glycolate biosynthesis; glycolate from 2-phosphoglycolate: step 1/1.</text>
</comment>
<dbReference type="Gene3D" id="3.40.50.1000">
    <property type="entry name" value="HAD superfamily/HAD-like"/>
    <property type="match status" value="1"/>
</dbReference>
<evidence type="ECO:0000313" key="6">
    <source>
        <dbReference type="Proteomes" id="UP000002019"/>
    </source>
</evidence>
<gene>
    <name evidence="5" type="ordered locus">CLOAM1216</name>
</gene>
<sequence length="234" mass="26130">MATKPQIKAIIFDLDGTLIDSVVDIAGAMNAALKELGYPEHPVEAYKTFIGDGHMELARKVLPEDKRTPENIEALAKKFWDHYDIEWYLHTNIFPGVLYLIQLAVARKMKLAILSNKPHYFTKKMIRHFFRGAMIRHTKNPFGVYSGEEPNKPKKPDPTVALELVQHLIVKPQNVALVGDSVVDIQTAKNAGMIAIGAAWGYGNKKDLQDAGADLIFDSPTEMSTYLDSQPLCP</sequence>
<dbReference type="Gene3D" id="1.10.150.240">
    <property type="entry name" value="Putative phosphatase, domain 2"/>
    <property type="match status" value="1"/>
</dbReference>
<dbReference type="AlphaFoldDB" id="B0VJW0"/>
<evidence type="ECO:0000313" key="5">
    <source>
        <dbReference type="EMBL" id="CAO81076.1"/>
    </source>
</evidence>
<dbReference type="InterPro" id="IPR036412">
    <property type="entry name" value="HAD-like_sf"/>
</dbReference>
<dbReference type="InterPro" id="IPR023214">
    <property type="entry name" value="HAD_sf"/>
</dbReference>
<dbReference type="InterPro" id="IPR050155">
    <property type="entry name" value="HAD-like_hydrolase_sf"/>
</dbReference>
<dbReference type="Proteomes" id="UP000002019">
    <property type="component" value="Chromosome"/>
</dbReference>
<dbReference type="SFLD" id="SFLDG01129">
    <property type="entry name" value="C1.5:_HAD__Beta-PGM__Phosphata"/>
    <property type="match status" value="1"/>
</dbReference>
<evidence type="ECO:0000256" key="2">
    <source>
        <dbReference type="ARBA" id="ARBA00004818"/>
    </source>
</evidence>
<reference evidence="5 6" key="1">
    <citation type="journal article" date="2008" name="J. Bacteriol.">
        <title>'Candidatus Cloacamonas acidaminovorans': genome sequence reconstruction provides a first glimpse of a new bacterial division.</title>
        <authorList>
            <person name="Pelletier E."/>
            <person name="Kreimeyer A."/>
            <person name="Bocs S."/>
            <person name="Rouy Z."/>
            <person name="Gyapay G."/>
            <person name="Chouari R."/>
            <person name="Riviere D."/>
            <person name="Ganesan A."/>
            <person name="Daegelen P."/>
            <person name="Sghir A."/>
            <person name="Cohen G.N."/>
            <person name="Medigue C."/>
            <person name="Weissenbach J."/>
            <person name="Le Paslier D."/>
        </authorList>
    </citation>
    <scope>NUCLEOTIDE SEQUENCE [LARGE SCALE GENOMIC DNA]</scope>
    <source>
        <strain evidence="6">Evry</strain>
    </source>
</reference>
<comment type="catalytic activity">
    <reaction evidence="1">
        <text>2-phosphoglycolate + H2O = glycolate + phosphate</text>
        <dbReference type="Rhea" id="RHEA:14369"/>
        <dbReference type="ChEBI" id="CHEBI:15377"/>
        <dbReference type="ChEBI" id="CHEBI:29805"/>
        <dbReference type="ChEBI" id="CHEBI:43474"/>
        <dbReference type="ChEBI" id="CHEBI:58033"/>
        <dbReference type="EC" id="3.1.3.18"/>
    </reaction>
</comment>
<dbReference type="EC" id="3.1.3.18" evidence="4"/>
<dbReference type="InterPro" id="IPR041492">
    <property type="entry name" value="HAD_2"/>
</dbReference>
<dbReference type="SFLD" id="SFLDG01135">
    <property type="entry name" value="C1.5.6:_HAD__Beta-PGM__Phospha"/>
    <property type="match status" value="1"/>
</dbReference>
<accession>B0VJW0</accession>
<dbReference type="PANTHER" id="PTHR43434">
    <property type="entry name" value="PHOSPHOGLYCOLATE PHOSPHATASE"/>
    <property type="match status" value="1"/>
</dbReference>
<dbReference type="eggNOG" id="COG0546">
    <property type="taxonomic scope" value="Bacteria"/>
</dbReference>
<organism evidence="5 6">
    <name type="scientific">Cloacimonas acidaminovorans (strain Evry)</name>
    <dbReference type="NCBI Taxonomy" id="459349"/>
    <lineage>
        <taxon>Bacteria</taxon>
        <taxon>Pseudomonadati</taxon>
        <taxon>Candidatus Cloacimonadota</taxon>
        <taxon>Candidatus Cloacimonadia</taxon>
        <taxon>Candidatus Cloacimonadales</taxon>
        <taxon>Candidatus Cloacimonadaceae</taxon>
        <taxon>Candidatus Cloacimonas</taxon>
    </lineage>
</organism>
<dbReference type="PANTHER" id="PTHR43434:SF1">
    <property type="entry name" value="PHOSPHOGLYCOLATE PHOSPHATASE"/>
    <property type="match status" value="1"/>
</dbReference>
<dbReference type="OrthoDB" id="9776368at2"/>
<dbReference type="GO" id="GO:0005829">
    <property type="term" value="C:cytosol"/>
    <property type="evidence" value="ECO:0007669"/>
    <property type="project" value="TreeGrafter"/>
</dbReference>